<dbReference type="SUPFAM" id="SSF47323">
    <property type="entry name" value="Anticodon-binding domain of a subclass of class I aminoacyl-tRNA synthetases"/>
    <property type="match status" value="1"/>
</dbReference>
<keyword evidence="6 13" id="KW-0436">Ligase</keyword>
<comment type="similarity">
    <text evidence="2 13">Belongs to the class-I aminoacyl-tRNA synthetase family.</text>
</comment>
<keyword evidence="5" id="KW-0963">Cytoplasm</keyword>
<comment type="subcellular location">
    <subcellularLocation>
        <location evidence="1">Cytoplasm</location>
    </subcellularLocation>
</comment>
<dbReference type="InterPro" id="IPR023458">
    <property type="entry name" value="Met-tRNA_ligase_1"/>
</dbReference>
<keyword evidence="10 13" id="KW-0030">Aminoacyl-tRNA synthetase</keyword>
<name>A0AAV2QXI6_MEGNR</name>
<accession>A0AAV2QXI6</accession>
<dbReference type="Gene3D" id="2.20.28.20">
    <property type="entry name" value="Methionyl-tRNA synthetase, Zn-domain"/>
    <property type="match status" value="1"/>
</dbReference>
<dbReference type="GO" id="GO:0006431">
    <property type="term" value="P:methionyl-tRNA aminoacylation"/>
    <property type="evidence" value="ECO:0007669"/>
    <property type="project" value="InterPro"/>
</dbReference>
<evidence type="ECO:0000256" key="13">
    <source>
        <dbReference type="RuleBase" id="RU363039"/>
    </source>
</evidence>
<evidence type="ECO:0000256" key="5">
    <source>
        <dbReference type="ARBA" id="ARBA00022490"/>
    </source>
</evidence>
<dbReference type="InterPro" id="IPR015413">
    <property type="entry name" value="Methionyl/Leucyl_tRNA_Synth"/>
</dbReference>
<evidence type="ECO:0000256" key="2">
    <source>
        <dbReference type="ARBA" id="ARBA00005594"/>
    </source>
</evidence>
<keyword evidence="18" id="KW-1185">Reference proteome</keyword>
<dbReference type="InterPro" id="IPR009080">
    <property type="entry name" value="tRNAsynth_Ia_anticodon-bd"/>
</dbReference>
<dbReference type="InterPro" id="IPR014758">
    <property type="entry name" value="Met-tRNA_synth"/>
</dbReference>
<dbReference type="HAMAP" id="MF_00098">
    <property type="entry name" value="Met_tRNA_synth_type1"/>
    <property type="match status" value="1"/>
</dbReference>
<feature type="domain" description="Methionyl/Leucyl tRNA synthetase" evidence="15">
    <location>
        <begin position="93"/>
        <end position="484"/>
    </location>
</feature>
<keyword evidence="8 13" id="KW-0067">ATP-binding</keyword>
<dbReference type="FunFam" id="2.20.28.20:FF:000001">
    <property type="entry name" value="Methionine--tRNA ligase"/>
    <property type="match status" value="1"/>
</dbReference>
<dbReference type="InterPro" id="IPR033911">
    <property type="entry name" value="MetRS_core"/>
</dbReference>
<evidence type="ECO:0000313" key="17">
    <source>
        <dbReference type="EMBL" id="CAL4099266.1"/>
    </source>
</evidence>
<dbReference type="EC" id="6.1.1.10" evidence="3"/>
<evidence type="ECO:0000256" key="4">
    <source>
        <dbReference type="ARBA" id="ARBA00018335"/>
    </source>
</evidence>
<feature type="compositionally biased region" description="Basic and acidic residues" evidence="14">
    <location>
        <begin position="656"/>
        <end position="669"/>
    </location>
</feature>
<reference evidence="17 18" key="1">
    <citation type="submission" date="2024-05" db="EMBL/GenBank/DDBJ databases">
        <authorList>
            <person name="Wallberg A."/>
        </authorList>
    </citation>
    <scope>NUCLEOTIDE SEQUENCE [LARGE SCALE GENOMIC DNA]</scope>
</reference>
<evidence type="ECO:0000256" key="6">
    <source>
        <dbReference type="ARBA" id="ARBA00022598"/>
    </source>
</evidence>
<evidence type="ECO:0000259" key="15">
    <source>
        <dbReference type="Pfam" id="PF09334"/>
    </source>
</evidence>
<dbReference type="NCBIfam" id="NF001100">
    <property type="entry name" value="PRK00133.1"/>
    <property type="match status" value="1"/>
</dbReference>
<dbReference type="EMBL" id="CAXKWB010010801">
    <property type="protein sequence ID" value="CAL4099266.1"/>
    <property type="molecule type" value="Genomic_DNA"/>
</dbReference>
<evidence type="ECO:0000256" key="7">
    <source>
        <dbReference type="ARBA" id="ARBA00022741"/>
    </source>
</evidence>
<evidence type="ECO:0000256" key="12">
    <source>
        <dbReference type="ARBA" id="ARBA00047364"/>
    </source>
</evidence>
<dbReference type="AlphaFoldDB" id="A0AAV2QXI6"/>
<gene>
    <name evidence="17" type="ORF">MNOR_LOCUS16444</name>
</gene>
<evidence type="ECO:0000256" key="11">
    <source>
        <dbReference type="ARBA" id="ARBA00030904"/>
    </source>
</evidence>
<proteinExistence type="inferred from homology"/>
<dbReference type="GO" id="GO:0005524">
    <property type="term" value="F:ATP binding"/>
    <property type="evidence" value="ECO:0007669"/>
    <property type="project" value="UniProtKB-KW"/>
</dbReference>
<dbReference type="CDD" id="cd00814">
    <property type="entry name" value="MetRS_core"/>
    <property type="match status" value="1"/>
</dbReference>
<evidence type="ECO:0000256" key="9">
    <source>
        <dbReference type="ARBA" id="ARBA00022917"/>
    </source>
</evidence>
<dbReference type="SUPFAM" id="SSF57770">
    <property type="entry name" value="Methionyl-tRNA synthetase (MetRS), Zn-domain"/>
    <property type="match status" value="1"/>
</dbReference>
<dbReference type="PRINTS" id="PR01041">
    <property type="entry name" value="TRNASYNTHMET"/>
</dbReference>
<evidence type="ECO:0000256" key="14">
    <source>
        <dbReference type="SAM" id="MobiDB-lite"/>
    </source>
</evidence>
<keyword evidence="9 13" id="KW-0648">Protein biosynthesis</keyword>
<dbReference type="InterPro" id="IPR001412">
    <property type="entry name" value="aa-tRNA-synth_I_CS"/>
</dbReference>
<dbReference type="InterPro" id="IPR041872">
    <property type="entry name" value="Anticodon_Met"/>
</dbReference>
<dbReference type="Gene3D" id="3.40.50.620">
    <property type="entry name" value="HUPs"/>
    <property type="match status" value="1"/>
</dbReference>
<evidence type="ECO:0000256" key="10">
    <source>
        <dbReference type="ARBA" id="ARBA00023146"/>
    </source>
</evidence>
<feature type="region of interest" description="Disordered" evidence="14">
    <location>
        <begin position="648"/>
        <end position="681"/>
    </location>
</feature>
<evidence type="ECO:0000256" key="3">
    <source>
        <dbReference type="ARBA" id="ARBA00012838"/>
    </source>
</evidence>
<evidence type="ECO:0000259" key="16">
    <source>
        <dbReference type="Pfam" id="PF19303"/>
    </source>
</evidence>
<sequence length="681" mass="77004">CYLIIVTVSVGIFTLLLDYIISMEQTASGVNLEGKAEKKVETATPREHVEQRQEMSSEQIAAAKLSWSQPSNEAVTITKSTTPILPKDNERNILVTSALPYVNNVPHLGNIIGCVLSADVFTRFSRLCGKNVLFICGTDEYGTATETKAIEEGLTPQQICDKYHAIHAQVYKWFNISFDHFGRTTTDNQTKIAQDIFLKLEKNDKIIQESVDQLYCEKCDRFLADRFVEGVCPHPGCGYEDTRGDQCDGCGKLVNATELGKPRCKFCSNNPQIKSSNHLFIDLPKIEGDLKAWINESSPQWTSNSKTICETWIRDGLKPRCITRDLKWGTPVPKEGFEDKVFYVWFDAPIGYVSITACYTPDWEKWWKNPQQVEYYEFMAKDNVPFHSVVFPSCQLGTGEDWTKVTHLIATEYLNYEDDKFSKSRGVGVFGDQAKDTGIPSDIWRFYLLYVRPEGTDTSFSWKDLQTKNNTELLNNFGNFVNRSLKFVYQFYEGIVPEAEPIEDDYVLMAGVTRELHGYRSSLSVNRQRDGLRHILAMTRLGNQYIQDNEPFKLIKPDRSPEEQKQGATVIAIAVNVVALVALALEPYMPDTSRIILKTINLPYLENIQLPANFTQLIPAKHTISEPSPLIRKLTDEEIEIFKVKFSGQPDPAVGENKKSIHKENKDGASGKGGPVDVAEE</sequence>
<evidence type="ECO:0000313" key="18">
    <source>
        <dbReference type="Proteomes" id="UP001497623"/>
    </source>
</evidence>
<dbReference type="PANTHER" id="PTHR45765:SF1">
    <property type="entry name" value="METHIONINE--TRNA LIGASE, CYTOPLASMIC"/>
    <property type="match status" value="1"/>
</dbReference>
<evidence type="ECO:0000256" key="1">
    <source>
        <dbReference type="ARBA" id="ARBA00004496"/>
    </source>
</evidence>
<dbReference type="GO" id="GO:0017101">
    <property type="term" value="C:aminoacyl-tRNA synthetase multienzyme complex"/>
    <property type="evidence" value="ECO:0007669"/>
    <property type="project" value="TreeGrafter"/>
</dbReference>
<dbReference type="SUPFAM" id="SSF52374">
    <property type="entry name" value="Nucleotidylyl transferase"/>
    <property type="match status" value="1"/>
</dbReference>
<organism evidence="17 18">
    <name type="scientific">Meganyctiphanes norvegica</name>
    <name type="common">Northern krill</name>
    <name type="synonym">Thysanopoda norvegica</name>
    <dbReference type="NCBI Taxonomy" id="48144"/>
    <lineage>
        <taxon>Eukaryota</taxon>
        <taxon>Metazoa</taxon>
        <taxon>Ecdysozoa</taxon>
        <taxon>Arthropoda</taxon>
        <taxon>Crustacea</taxon>
        <taxon>Multicrustacea</taxon>
        <taxon>Malacostraca</taxon>
        <taxon>Eumalacostraca</taxon>
        <taxon>Eucarida</taxon>
        <taxon>Euphausiacea</taxon>
        <taxon>Euphausiidae</taxon>
        <taxon>Meganyctiphanes</taxon>
    </lineage>
</organism>
<dbReference type="InterPro" id="IPR029038">
    <property type="entry name" value="MetRS_Zn"/>
</dbReference>
<feature type="domain" description="Methionyl-tRNA synthetase anticodon-binding" evidence="16">
    <location>
        <begin position="501"/>
        <end position="649"/>
    </location>
</feature>
<comment type="caution">
    <text evidence="17">The sequence shown here is derived from an EMBL/GenBank/DDBJ whole genome shotgun (WGS) entry which is preliminary data.</text>
</comment>
<feature type="non-terminal residue" evidence="17">
    <location>
        <position position="1"/>
    </location>
</feature>
<dbReference type="CDD" id="cd07957">
    <property type="entry name" value="Anticodon_Ia_Met"/>
    <property type="match status" value="1"/>
</dbReference>
<dbReference type="InterPro" id="IPR014729">
    <property type="entry name" value="Rossmann-like_a/b/a_fold"/>
</dbReference>
<dbReference type="NCBIfam" id="TIGR00398">
    <property type="entry name" value="metG"/>
    <property type="match status" value="1"/>
</dbReference>
<dbReference type="PANTHER" id="PTHR45765">
    <property type="entry name" value="METHIONINE--TRNA LIGASE"/>
    <property type="match status" value="1"/>
</dbReference>
<protein>
    <recommendedName>
        <fullName evidence="4">Methionine--tRNA ligase, cytoplasmic</fullName>
        <ecNumber evidence="3">6.1.1.10</ecNumber>
    </recommendedName>
    <alternativeName>
        <fullName evidence="11">Methionyl-tRNA synthetase</fullName>
    </alternativeName>
</protein>
<dbReference type="Gene3D" id="1.10.730.10">
    <property type="entry name" value="Isoleucyl-tRNA Synthetase, Domain 1"/>
    <property type="match status" value="1"/>
</dbReference>
<dbReference type="PROSITE" id="PS00178">
    <property type="entry name" value="AA_TRNA_LIGASE_I"/>
    <property type="match status" value="1"/>
</dbReference>
<dbReference type="Proteomes" id="UP001497623">
    <property type="component" value="Unassembled WGS sequence"/>
</dbReference>
<dbReference type="GO" id="GO:0004825">
    <property type="term" value="F:methionine-tRNA ligase activity"/>
    <property type="evidence" value="ECO:0007669"/>
    <property type="project" value="UniProtKB-EC"/>
</dbReference>
<dbReference type="Pfam" id="PF19303">
    <property type="entry name" value="Anticodon_3"/>
    <property type="match status" value="1"/>
</dbReference>
<comment type="catalytic activity">
    <reaction evidence="12">
        <text>tRNA(Met) + L-methionine + ATP = L-methionyl-tRNA(Met) + AMP + diphosphate</text>
        <dbReference type="Rhea" id="RHEA:13481"/>
        <dbReference type="Rhea" id="RHEA-COMP:9667"/>
        <dbReference type="Rhea" id="RHEA-COMP:9698"/>
        <dbReference type="ChEBI" id="CHEBI:30616"/>
        <dbReference type="ChEBI" id="CHEBI:33019"/>
        <dbReference type="ChEBI" id="CHEBI:57844"/>
        <dbReference type="ChEBI" id="CHEBI:78442"/>
        <dbReference type="ChEBI" id="CHEBI:78530"/>
        <dbReference type="ChEBI" id="CHEBI:456215"/>
        <dbReference type="EC" id="6.1.1.10"/>
    </reaction>
</comment>
<dbReference type="Pfam" id="PF09334">
    <property type="entry name" value="tRNA-synt_1g"/>
    <property type="match status" value="1"/>
</dbReference>
<evidence type="ECO:0000256" key="8">
    <source>
        <dbReference type="ARBA" id="ARBA00022840"/>
    </source>
</evidence>
<keyword evidence="7 13" id="KW-0547">Nucleotide-binding</keyword>
<dbReference type="GO" id="GO:0005829">
    <property type="term" value="C:cytosol"/>
    <property type="evidence" value="ECO:0007669"/>
    <property type="project" value="TreeGrafter"/>
</dbReference>